<protein>
    <submittedName>
        <fullName evidence="2">Uncharacterized protein</fullName>
    </submittedName>
</protein>
<reference evidence="3 4" key="1">
    <citation type="submission" date="2018-08" db="EMBL/GenBank/DDBJ databases">
        <title>A genome reference for cultivated species of the human gut microbiota.</title>
        <authorList>
            <person name="Zou Y."/>
            <person name="Xue W."/>
            <person name="Luo G."/>
        </authorList>
    </citation>
    <scope>NUCLEOTIDE SEQUENCE [LARGE SCALE GENOMIC DNA]</scope>
    <source>
        <strain evidence="1 3">AF16-14</strain>
        <strain evidence="2 4">OF03-11</strain>
    </source>
</reference>
<proteinExistence type="predicted"/>
<dbReference type="Proteomes" id="UP000284243">
    <property type="component" value="Unassembled WGS sequence"/>
</dbReference>
<evidence type="ECO:0000313" key="4">
    <source>
        <dbReference type="Proteomes" id="UP000284434"/>
    </source>
</evidence>
<evidence type="ECO:0000313" key="3">
    <source>
        <dbReference type="Proteomes" id="UP000284243"/>
    </source>
</evidence>
<dbReference type="AlphaFoldDB" id="A0A413I4F6"/>
<dbReference type="EMBL" id="QRYC01000012">
    <property type="protein sequence ID" value="RGU56107.1"/>
    <property type="molecule type" value="Genomic_DNA"/>
</dbReference>
<name>A0A413I4F6_9BACT</name>
<dbReference type="EMBL" id="QSCO01000049">
    <property type="protein sequence ID" value="RGY02194.1"/>
    <property type="molecule type" value="Genomic_DNA"/>
</dbReference>
<accession>A0A413I4F6</accession>
<gene>
    <name evidence="1" type="ORF">DWW57_10120</name>
    <name evidence="2" type="ORF">DXA53_19770</name>
</gene>
<organism evidence="2 4">
    <name type="scientific">Odoribacter splanchnicus</name>
    <dbReference type="NCBI Taxonomy" id="28118"/>
    <lineage>
        <taxon>Bacteria</taxon>
        <taxon>Pseudomonadati</taxon>
        <taxon>Bacteroidota</taxon>
        <taxon>Bacteroidia</taxon>
        <taxon>Bacteroidales</taxon>
        <taxon>Odoribacteraceae</taxon>
        <taxon>Odoribacter</taxon>
    </lineage>
</organism>
<dbReference type="Proteomes" id="UP000284434">
    <property type="component" value="Unassembled WGS sequence"/>
</dbReference>
<evidence type="ECO:0000313" key="1">
    <source>
        <dbReference type="EMBL" id="RGU56107.1"/>
    </source>
</evidence>
<evidence type="ECO:0000313" key="2">
    <source>
        <dbReference type="EMBL" id="RGY02194.1"/>
    </source>
</evidence>
<comment type="caution">
    <text evidence="2">The sequence shown here is derived from an EMBL/GenBank/DDBJ whole genome shotgun (WGS) entry which is preliminary data.</text>
</comment>
<sequence>MMVMFRKIIYVFLGFFATVFALNVETGFNDGIMNVTLYEVEGLAQGECGDNGFTECPDRGSTLISCVIKDPVTHETAPGEMDFCMSEGRGCAITPCYNKL</sequence>